<accession>A0A4V4IZ55</accession>
<evidence type="ECO:0000313" key="1">
    <source>
        <dbReference type="EMBL" id="THX03668.1"/>
    </source>
</evidence>
<sequence>MRDLDTELRDSSRCQMCLMSEPPKKRTKSTATIDLTSKPAATRVPWAQQRRSARIASQDKRLSPLFFRLPREIRYMIFKMHFVSITGQHEDEALFEVAIGWHGPQTNRLLLPKIRSDYGTYPLLNLLLVSKEFCTDAKFAFYSTMTLHCFGLEALKKMCNQKLLPGGIRQKKAPMMFSVDLVPRLILDIHGKVETKLRTLTSLWALARYSNNYLDLKLTFNGAIHVSERRMLSSTTYLQQLYGEIKSYQEQLRWAGVSLAVTEKEMRSWMDEEVEELVVLLPDTKLWMVKWRSNHE</sequence>
<protein>
    <submittedName>
        <fullName evidence="1">Uncharacterized protein</fullName>
    </submittedName>
</protein>
<gene>
    <name evidence="1" type="ORF">D6D13_07559</name>
</gene>
<reference evidence="1" key="1">
    <citation type="submission" date="2018-10" db="EMBL/GenBank/DDBJ databases">
        <title>Fifty Aureobasidium pullulans genomes reveal a recombining polyextremotolerant generalist.</title>
        <authorList>
            <person name="Gostincar C."/>
            <person name="Turk M."/>
            <person name="Zajc J."/>
            <person name="Gunde-Cimerman N."/>
        </authorList>
    </citation>
    <scope>NUCLEOTIDE SEQUENCE [LARGE SCALE GENOMIC DNA]</scope>
    <source>
        <strain evidence="1">EXF-10085</strain>
    </source>
</reference>
<name>A0A4V4IZ55_AURPU</name>
<dbReference type="AlphaFoldDB" id="A0A4V4IZ55"/>
<organism evidence="1">
    <name type="scientific">Aureobasidium pullulans</name>
    <name type="common">Black yeast</name>
    <name type="synonym">Pullularia pullulans</name>
    <dbReference type="NCBI Taxonomy" id="5580"/>
    <lineage>
        <taxon>Eukaryota</taxon>
        <taxon>Fungi</taxon>
        <taxon>Dikarya</taxon>
        <taxon>Ascomycota</taxon>
        <taxon>Pezizomycotina</taxon>
        <taxon>Dothideomycetes</taxon>
        <taxon>Dothideomycetidae</taxon>
        <taxon>Dothideales</taxon>
        <taxon>Saccotheciaceae</taxon>
        <taxon>Aureobasidium</taxon>
    </lineage>
</organism>
<dbReference type="EMBL" id="QZAS01000031">
    <property type="protein sequence ID" value="THX03668.1"/>
    <property type="molecule type" value="Genomic_DNA"/>
</dbReference>
<proteinExistence type="predicted"/>
<comment type="caution">
    <text evidence="1">The sequence shown here is derived from an EMBL/GenBank/DDBJ whole genome shotgun (WGS) entry which is preliminary data.</text>
</comment>